<protein>
    <submittedName>
        <fullName evidence="1">Thioredoxin domain-containing protein</fullName>
    </submittedName>
</protein>
<gene>
    <name evidence="1" type="ORF">CTI12_AA298780</name>
</gene>
<comment type="caution">
    <text evidence="1">The sequence shown here is derived from an EMBL/GenBank/DDBJ whole genome shotgun (WGS) entry which is preliminary data.</text>
</comment>
<keyword evidence="2" id="KW-1185">Reference proteome</keyword>
<sequence length="158" mass="18186">MKRLGASMLMSTKGRLSQRSLRSVPVGLKHTGLQLSSTPATYHYINPEIPEMDFILSMYNQLVAPPVIQNVRTYRYDNIELEKLRNRVTVELGYAPWDVRSTELMPRFAEAATELREFKSGVLMSKVDAERYKNKGCKLLMMNRNIQKKAPKKSVLHK</sequence>
<dbReference type="InterPro" id="IPR036249">
    <property type="entry name" value="Thioredoxin-like_sf"/>
</dbReference>
<dbReference type="EMBL" id="PKPP01003459">
    <property type="protein sequence ID" value="PWA69352.1"/>
    <property type="molecule type" value="Genomic_DNA"/>
</dbReference>
<organism evidence="1 2">
    <name type="scientific">Artemisia annua</name>
    <name type="common">Sweet wormwood</name>
    <dbReference type="NCBI Taxonomy" id="35608"/>
    <lineage>
        <taxon>Eukaryota</taxon>
        <taxon>Viridiplantae</taxon>
        <taxon>Streptophyta</taxon>
        <taxon>Embryophyta</taxon>
        <taxon>Tracheophyta</taxon>
        <taxon>Spermatophyta</taxon>
        <taxon>Magnoliopsida</taxon>
        <taxon>eudicotyledons</taxon>
        <taxon>Gunneridae</taxon>
        <taxon>Pentapetalae</taxon>
        <taxon>asterids</taxon>
        <taxon>campanulids</taxon>
        <taxon>Asterales</taxon>
        <taxon>Asteraceae</taxon>
        <taxon>Asteroideae</taxon>
        <taxon>Anthemideae</taxon>
        <taxon>Artemisiinae</taxon>
        <taxon>Artemisia</taxon>
    </lineage>
</organism>
<evidence type="ECO:0000313" key="1">
    <source>
        <dbReference type="EMBL" id="PWA69352.1"/>
    </source>
</evidence>
<dbReference type="AlphaFoldDB" id="A0A2U1N790"/>
<name>A0A2U1N790_ARTAN</name>
<evidence type="ECO:0000313" key="2">
    <source>
        <dbReference type="Proteomes" id="UP000245207"/>
    </source>
</evidence>
<reference evidence="1 2" key="1">
    <citation type="journal article" date="2018" name="Mol. Plant">
        <title>The genome of Artemisia annua provides insight into the evolution of Asteraceae family and artemisinin biosynthesis.</title>
        <authorList>
            <person name="Shen Q."/>
            <person name="Zhang L."/>
            <person name="Liao Z."/>
            <person name="Wang S."/>
            <person name="Yan T."/>
            <person name="Shi P."/>
            <person name="Liu M."/>
            <person name="Fu X."/>
            <person name="Pan Q."/>
            <person name="Wang Y."/>
            <person name="Lv Z."/>
            <person name="Lu X."/>
            <person name="Zhang F."/>
            <person name="Jiang W."/>
            <person name="Ma Y."/>
            <person name="Chen M."/>
            <person name="Hao X."/>
            <person name="Li L."/>
            <person name="Tang Y."/>
            <person name="Lv G."/>
            <person name="Zhou Y."/>
            <person name="Sun X."/>
            <person name="Brodelius P.E."/>
            <person name="Rose J.K.C."/>
            <person name="Tang K."/>
        </authorList>
    </citation>
    <scope>NUCLEOTIDE SEQUENCE [LARGE SCALE GENOMIC DNA]</scope>
    <source>
        <strain evidence="2">cv. Huhao1</strain>
        <tissue evidence="1">Leaf</tissue>
    </source>
</reference>
<accession>A0A2U1N790</accession>
<dbReference type="STRING" id="35608.A0A2U1N790"/>
<dbReference type="Proteomes" id="UP000245207">
    <property type="component" value="Unassembled WGS sequence"/>
</dbReference>
<dbReference type="CDD" id="cd02961">
    <property type="entry name" value="PDI_a_family"/>
    <property type="match status" value="1"/>
</dbReference>
<dbReference type="OrthoDB" id="1739026at2759"/>
<proteinExistence type="predicted"/>
<dbReference type="SUPFAM" id="SSF52833">
    <property type="entry name" value="Thioredoxin-like"/>
    <property type="match status" value="1"/>
</dbReference>